<evidence type="ECO:0000256" key="5">
    <source>
        <dbReference type="ARBA" id="ARBA00022485"/>
    </source>
</evidence>
<dbReference type="InterPro" id="IPR051318">
    <property type="entry name" value="Fe-S_L-Ser"/>
</dbReference>
<proteinExistence type="inferred from homology"/>
<dbReference type="AlphaFoldDB" id="A0A419UWJ9"/>
<keyword evidence="4 11" id="KW-0312">Gluconeogenesis</keyword>
<dbReference type="GO" id="GO:0006094">
    <property type="term" value="P:gluconeogenesis"/>
    <property type="evidence" value="ECO:0007669"/>
    <property type="project" value="UniProtKB-KW"/>
</dbReference>
<evidence type="ECO:0000313" key="14">
    <source>
        <dbReference type="Proteomes" id="UP000285120"/>
    </source>
</evidence>
<evidence type="ECO:0000313" key="13">
    <source>
        <dbReference type="EMBL" id="RKD69509.1"/>
    </source>
</evidence>
<evidence type="ECO:0000256" key="1">
    <source>
        <dbReference type="ARBA" id="ARBA00001966"/>
    </source>
</evidence>
<evidence type="ECO:0000256" key="3">
    <source>
        <dbReference type="ARBA" id="ARBA00008636"/>
    </source>
</evidence>
<name>A0A419UWJ9_9BACL</name>
<gene>
    <name evidence="13" type="ORF">ATL39_2928</name>
</gene>
<dbReference type="EC" id="4.3.1.17" evidence="11"/>
<organism evidence="13 14">
    <name type="scientific">Sinobaca qinghaiensis</name>
    <dbReference type="NCBI Taxonomy" id="342944"/>
    <lineage>
        <taxon>Bacteria</taxon>
        <taxon>Bacillati</taxon>
        <taxon>Bacillota</taxon>
        <taxon>Bacilli</taxon>
        <taxon>Bacillales</taxon>
        <taxon>Sporolactobacillaceae</taxon>
        <taxon>Sinobaca</taxon>
    </lineage>
</organism>
<keyword evidence="7 11" id="KW-0408">Iron</keyword>
<dbReference type="Pfam" id="PF03313">
    <property type="entry name" value="SDH_alpha"/>
    <property type="match status" value="1"/>
</dbReference>
<dbReference type="InterPro" id="IPR004642">
    <property type="entry name" value="Ser_deHydtase_asu"/>
</dbReference>
<dbReference type="GO" id="GO:0051539">
    <property type="term" value="F:4 iron, 4 sulfur cluster binding"/>
    <property type="evidence" value="ECO:0007669"/>
    <property type="project" value="UniProtKB-UniRule"/>
</dbReference>
<keyword evidence="9 11" id="KW-0456">Lyase</keyword>
<dbReference type="Proteomes" id="UP000285120">
    <property type="component" value="Unassembled WGS sequence"/>
</dbReference>
<comment type="caution">
    <text evidence="13">The sequence shown here is derived from an EMBL/GenBank/DDBJ whole genome shotgun (WGS) entry which is preliminary data.</text>
</comment>
<comment type="pathway">
    <text evidence="2">Carbohydrate biosynthesis; gluconeogenesis.</text>
</comment>
<dbReference type="GO" id="GO:0046872">
    <property type="term" value="F:metal ion binding"/>
    <property type="evidence" value="ECO:0007669"/>
    <property type="project" value="UniProtKB-KW"/>
</dbReference>
<evidence type="ECO:0000256" key="10">
    <source>
        <dbReference type="ARBA" id="ARBA00049406"/>
    </source>
</evidence>
<dbReference type="EMBL" id="RAPK01000011">
    <property type="protein sequence ID" value="RKD69509.1"/>
    <property type="molecule type" value="Genomic_DNA"/>
</dbReference>
<evidence type="ECO:0000256" key="6">
    <source>
        <dbReference type="ARBA" id="ARBA00022723"/>
    </source>
</evidence>
<keyword evidence="5 11" id="KW-0004">4Fe-4S</keyword>
<evidence type="ECO:0000256" key="7">
    <source>
        <dbReference type="ARBA" id="ARBA00023004"/>
    </source>
</evidence>
<comment type="cofactor">
    <cofactor evidence="1 11">
        <name>[4Fe-4S] cluster</name>
        <dbReference type="ChEBI" id="CHEBI:49883"/>
    </cofactor>
</comment>
<dbReference type="NCBIfam" id="TIGR00718">
    <property type="entry name" value="sda_alpha"/>
    <property type="match status" value="1"/>
</dbReference>
<comment type="catalytic activity">
    <reaction evidence="10 11">
        <text>L-serine = pyruvate + NH4(+)</text>
        <dbReference type="Rhea" id="RHEA:19169"/>
        <dbReference type="ChEBI" id="CHEBI:15361"/>
        <dbReference type="ChEBI" id="CHEBI:28938"/>
        <dbReference type="ChEBI" id="CHEBI:33384"/>
        <dbReference type="EC" id="4.3.1.17"/>
    </reaction>
</comment>
<evidence type="ECO:0000256" key="8">
    <source>
        <dbReference type="ARBA" id="ARBA00023014"/>
    </source>
</evidence>
<dbReference type="PANTHER" id="PTHR30182">
    <property type="entry name" value="L-SERINE DEHYDRATASE"/>
    <property type="match status" value="1"/>
</dbReference>
<evidence type="ECO:0000256" key="2">
    <source>
        <dbReference type="ARBA" id="ARBA00004742"/>
    </source>
</evidence>
<evidence type="ECO:0000259" key="12">
    <source>
        <dbReference type="Pfam" id="PF03313"/>
    </source>
</evidence>
<dbReference type="InterPro" id="IPR005130">
    <property type="entry name" value="Ser_deHydtase-like_asu"/>
</dbReference>
<keyword evidence="14" id="KW-1185">Reference proteome</keyword>
<accession>A0A419UWJ9</accession>
<evidence type="ECO:0000256" key="9">
    <source>
        <dbReference type="ARBA" id="ARBA00023239"/>
    </source>
</evidence>
<dbReference type="GO" id="GO:0003941">
    <property type="term" value="F:L-serine ammonia-lyase activity"/>
    <property type="evidence" value="ECO:0007669"/>
    <property type="project" value="UniProtKB-UniRule"/>
</dbReference>
<comment type="similarity">
    <text evidence="3 11">Belongs to the iron-sulfur dependent L-serine dehydratase family.</text>
</comment>
<feature type="domain" description="Serine dehydratase-like alpha subunit" evidence="12">
    <location>
        <begin position="18"/>
        <end position="274"/>
    </location>
</feature>
<dbReference type="PANTHER" id="PTHR30182:SF1">
    <property type="entry name" value="L-SERINE DEHYDRATASE 1"/>
    <property type="match status" value="1"/>
</dbReference>
<evidence type="ECO:0000256" key="11">
    <source>
        <dbReference type="RuleBase" id="RU366059"/>
    </source>
</evidence>
<reference evidence="13 14" key="1">
    <citation type="submission" date="2018-09" db="EMBL/GenBank/DDBJ databases">
        <title>Genomic Encyclopedia of Archaeal and Bacterial Type Strains, Phase II (KMG-II): from individual species to whole genera.</title>
        <authorList>
            <person name="Goeker M."/>
        </authorList>
    </citation>
    <scope>NUCLEOTIDE SEQUENCE [LARGE SCALE GENOMIC DNA]</scope>
    <source>
        <strain evidence="13 14">DSM 17008</strain>
    </source>
</reference>
<protein>
    <recommendedName>
        <fullName evidence="11">L-serine dehydratase</fullName>
        <ecNumber evidence="11">4.3.1.17</ecNumber>
    </recommendedName>
</protein>
<keyword evidence="8 11" id="KW-0411">Iron-sulfur</keyword>
<keyword evidence="6 11" id="KW-0479">Metal-binding</keyword>
<evidence type="ECO:0000256" key="4">
    <source>
        <dbReference type="ARBA" id="ARBA00022432"/>
    </source>
</evidence>
<sequence length="295" mass="30410">MMKERMKDIVDATEAGNSSIGEWMLAREVSRSGRAEEAVRLQMKERLQVMKQAVEKGKANTCESESGLSSGDAFRMNTYVQQGTPLSGTLISDAMLFAMAVSESNARMEVIVATPTAESAGILPGVLLSLAHNHQVSEDALVMGLFSASAIGYVFANHAMISGAAGGCQAEIGSAAVMAAGTIVEIKGGSPAQASDATAIAMKSLLGLVCDPLAGLVEVPCVKRNVIGTSIAFSAADMALAGIQSRIPCDEVIDTMHRIGSSMPSALKETSKGGHAVTPAGQKASAAMAARPCSF</sequence>